<evidence type="ECO:0000313" key="4">
    <source>
        <dbReference type="EMBL" id="KAJ6756850.1"/>
    </source>
</evidence>
<evidence type="ECO:0000256" key="2">
    <source>
        <dbReference type="SAM" id="MobiDB-lite"/>
    </source>
</evidence>
<feature type="compositionally biased region" description="Basic and acidic residues" evidence="2">
    <location>
        <begin position="155"/>
        <end position="169"/>
    </location>
</feature>
<dbReference type="AlphaFoldDB" id="A0A9Q0W0J0"/>
<dbReference type="Proteomes" id="UP001151532">
    <property type="component" value="Chromosome 16"/>
</dbReference>
<gene>
    <name evidence="4" type="ORF">OIU79_029100</name>
</gene>
<evidence type="ECO:0000259" key="3">
    <source>
        <dbReference type="Pfam" id="PF14432"/>
    </source>
</evidence>
<proteinExistence type="inferred from homology"/>
<evidence type="ECO:0000256" key="1">
    <source>
        <dbReference type="ARBA" id="ARBA00006643"/>
    </source>
</evidence>
<comment type="similarity">
    <text evidence="1">Belongs to the PPR family. PCMP-H subfamily.</text>
</comment>
<evidence type="ECO:0000313" key="5">
    <source>
        <dbReference type="Proteomes" id="UP001151532"/>
    </source>
</evidence>
<accession>A0A9Q0W0J0</accession>
<dbReference type="OrthoDB" id="185373at2759"/>
<keyword evidence="5" id="KW-1185">Reference proteome</keyword>
<sequence length="191" mass="21438">MELGGYAAEHIFELDSHYPGNRVLLYNVYALAGRWNGAAKVRKTGREAKLKYRSENLALAFALLIASPGSTIRISKNIRVCGDCHSAFKFVPKMGKGKSRSEIPIGFIIFVMVLVHVGTHKWTVITPLVEKIGEFTYRKHNKGICKKKLTETKEEERAARESAEQDQERLSSTGCSQIQVLNEEQKEIGLD</sequence>
<name>A0A9Q0W0J0_SALPP</name>
<dbReference type="InterPro" id="IPR032867">
    <property type="entry name" value="DYW_dom"/>
</dbReference>
<feature type="domain" description="DYW" evidence="3">
    <location>
        <begin position="41"/>
        <end position="94"/>
    </location>
</feature>
<protein>
    <recommendedName>
        <fullName evidence="3">DYW domain-containing protein</fullName>
    </recommendedName>
</protein>
<dbReference type="Pfam" id="PF14432">
    <property type="entry name" value="DYW_deaminase"/>
    <property type="match status" value="1"/>
</dbReference>
<comment type="caution">
    <text evidence="4">The sequence shown here is derived from an EMBL/GenBank/DDBJ whole genome shotgun (WGS) entry which is preliminary data.</text>
</comment>
<feature type="region of interest" description="Disordered" evidence="2">
    <location>
        <begin position="155"/>
        <end position="178"/>
    </location>
</feature>
<reference evidence="4" key="1">
    <citation type="submission" date="2022-11" db="EMBL/GenBank/DDBJ databases">
        <authorList>
            <person name="Hyden B.L."/>
            <person name="Feng K."/>
            <person name="Yates T."/>
            <person name="Jawdy S."/>
            <person name="Smart L.B."/>
            <person name="Muchero W."/>
        </authorList>
    </citation>
    <scope>NUCLEOTIDE SEQUENCE</scope>
    <source>
        <tissue evidence="4">Shoot tip</tissue>
    </source>
</reference>
<dbReference type="GO" id="GO:0008270">
    <property type="term" value="F:zinc ion binding"/>
    <property type="evidence" value="ECO:0007669"/>
    <property type="project" value="InterPro"/>
</dbReference>
<dbReference type="EMBL" id="JAPFFK010000007">
    <property type="protein sequence ID" value="KAJ6756850.1"/>
    <property type="molecule type" value="Genomic_DNA"/>
</dbReference>
<organism evidence="4 5">
    <name type="scientific">Salix purpurea</name>
    <name type="common">Purple osier willow</name>
    <dbReference type="NCBI Taxonomy" id="77065"/>
    <lineage>
        <taxon>Eukaryota</taxon>
        <taxon>Viridiplantae</taxon>
        <taxon>Streptophyta</taxon>
        <taxon>Embryophyta</taxon>
        <taxon>Tracheophyta</taxon>
        <taxon>Spermatophyta</taxon>
        <taxon>Magnoliopsida</taxon>
        <taxon>eudicotyledons</taxon>
        <taxon>Gunneridae</taxon>
        <taxon>Pentapetalae</taxon>
        <taxon>rosids</taxon>
        <taxon>fabids</taxon>
        <taxon>Malpighiales</taxon>
        <taxon>Salicaceae</taxon>
        <taxon>Saliceae</taxon>
        <taxon>Salix</taxon>
    </lineage>
</organism>
<reference evidence="4" key="2">
    <citation type="journal article" date="2023" name="Int. J. Mol. Sci.">
        <title>De Novo Assembly and Annotation of 11 Diverse Shrub Willow (Salix) Genomes Reveals Novel Gene Organization in Sex-Linked Regions.</title>
        <authorList>
            <person name="Hyden B."/>
            <person name="Feng K."/>
            <person name="Yates T.B."/>
            <person name="Jawdy S."/>
            <person name="Cereghino C."/>
            <person name="Smart L.B."/>
            <person name="Muchero W."/>
        </authorList>
    </citation>
    <scope>NUCLEOTIDE SEQUENCE</scope>
    <source>
        <tissue evidence="4">Shoot tip</tissue>
    </source>
</reference>